<name>B8MVG4_TALSN</name>
<dbReference type="VEuPathDB" id="FungiDB:TSTA_007630"/>
<dbReference type="Proteomes" id="UP000001745">
    <property type="component" value="Unassembled WGS sequence"/>
</dbReference>
<protein>
    <submittedName>
        <fullName evidence="2">Uncharacterized protein</fullName>
    </submittedName>
</protein>
<dbReference type="RefSeq" id="XP_002488789.1">
    <property type="nucleotide sequence ID" value="XM_002488744.1"/>
</dbReference>
<evidence type="ECO:0000313" key="3">
    <source>
        <dbReference type="Proteomes" id="UP000001745"/>
    </source>
</evidence>
<dbReference type="PhylomeDB" id="B8MVG4"/>
<proteinExistence type="predicted"/>
<dbReference type="InParanoid" id="B8MVG4"/>
<reference evidence="3" key="1">
    <citation type="journal article" date="2015" name="Genome Announc.">
        <title>Genome sequence of the AIDS-associated pathogen Penicillium marneffei (ATCC18224) and its near taxonomic relative Talaromyces stipitatus (ATCC10500).</title>
        <authorList>
            <person name="Nierman W.C."/>
            <person name="Fedorova-Abrams N.D."/>
            <person name="Andrianopoulos A."/>
        </authorList>
    </citation>
    <scope>NUCLEOTIDE SEQUENCE [LARGE SCALE GENOMIC DNA]</scope>
    <source>
        <strain evidence="3">ATCC 10500 / CBS 375.48 / QM 6759 / NRRL 1006</strain>
    </source>
</reference>
<organism evidence="2 3">
    <name type="scientific">Talaromyces stipitatus (strain ATCC 10500 / CBS 375.48 / QM 6759 / NRRL 1006)</name>
    <name type="common">Penicillium stipitatum</name>
    <dbReference type="NCBI Taxonomy" id="441959"/>
    <lineage>
        <taxon>Eukaryota</taxon>
        <taxon>Fungi</taxon>
        <taxon>Dikarya</taxon>
        <taxon>Ascomycota</taxon>
        <taxon>Pezizomycotina</taxon>
        <taxon>Eurotiomycetes</taxon>
        <taxon>Eurotiomycetidae</taxon>
        <taxon>Eurotiales</taxon>
        <taxon>Trichocomaceae</taxon>
        <taxon>Talaromyces</taxon>
        <taxon>Talaromyces sect. Talaromyces</taxon>
    </lineage>
</organism>
<dbReference type="HOGENOM" id="CLU_124592_0_0_1"/>
<dbReference type="GeneID" id="8103292"/>
<evidence type="ECO:0000313" key="2">
    <source>
        <dbReference type="EMBL" id="EED11473.1"/>
    </source>
</evidence>
<gene>
    <name evidence="2" type="ORF">TSTA_007630</name>
</gene>
<keyword evidence="3" id="KW-1185">Reference proteome</keyword>
<feature type="region of interest" description="Disordered" evidence="1">
    <location>
        <begin position="127"/>
        <end position="146"/>
    </location>
</feature>
<accession>B8MVG4</accession>
<evidence type="ECO:0000256" key="1">
    <source>
        <dbReference type="SAM" id="MobiDB-lite"/>
    </source>
</evidence>
<dbReference type="EMBL" id="EQ962663">
    <property type="protein sequence ID" value="EED11473.1"/>
    <property type="molecule type" value="Genomic_DNA"/>
</dbReference>
<sequence>MAGQSGNDTDQAMTEKKTLDATVKAKIKEYTNTYDSRLLRAFKQDFNKWTLNNFNTVSVTELGKLVDLLQTNGDDEAEKLYTLLSTEKYRPWTKEEVIRHLRQGNTIESKVLNNQFEIVINTYNQPSNYGTNEVQNQTGEGPLTRS</sequence>
<dbReference type="AlphaFoldDB" id="B8MVG4"/>
<dbReference type="STRING" id="441959.B8MVG4"/>